<organism evidence="1 2">
    <name type="scientific">Dendrobium nobile</name>
    <name type="common">Orchid</name>
    <dbReference type="NCBI Taxonomy" id="94219"/>
    <lineage>
        <taxon>Eukaryota</taxon>
        <taxon>Viridiplantae</taxon>
        <taxon>Streptophyta</taxon>
        <taxon>Embryophyta</taxon>
        <taxon>Tracheophyta</taxon>
        <taxon>Spermatophyta</taxon>
        <taxon>Magnoliopsida</taxon>
        <taxon>Liliopsida</taxon>
        <taxon>Asparagales</taxon>
        <taxon>Orchidaceae</taxon>
        <taxon>Epidendroideae</taxon>
        <taxon>Malaxideae</taxon>
        <taxon>Dendrobiinae</taxon>
        <taxon>Dendrobium</taxon>
    </lineage>
</organism>
<keyword evidence="2" id="KW-1185">Reference proteome</keyword>
<dbReference type="AlphaFoldDB" id="A0A8T3A8K2"/>
<protein>
    <submittedName>
        <fullName evidence="1">Uncharacterized protein</fullName>
    </submittedName>
</protein>
<gene>
    <name evidence="1" type="ORF">KFK09_026695</name>
</gene>
<proteinExistence type="predicted"/>
<evidence type="ECO:0000313" key="2">
    <source>
        <dbReference type="Proteomes" id="UP000829196"/>
    </source>
</evidence>
<sequence>MIALKEPLGISYIDSSSTLDQDSTGSVDEWLPLSKQALDKMKNVLGKYQLVISSCKKELNGLLQSQVIWDPYRAGIQKCVAEICLESKEIWLA</sequence>
<accession>A0A8T3A8K2</accession>
<comment type="caution">
    <text evidence="1">The sequence shown here is derived from an EMBL/GenBank/DDBJ whole genome shotgun (WGS) entry which is preliminary data.</text>
</comment>
<reference evidence="1" key="1">
    <citation type="journal article" date="2022" name="Front. Genet.">
        <title>Chromosome-Scale Assembly of the Dendrobium nobile Genome Provides Insights Into the Molecular Mechanism of the Biosynthesis of the Medicinal Active Ingredient of Dendrobium.</title>
        <authorList>
            <person name="Xu Q."/>
            <person name="Niu S.-C."/>
            <person name="Li K.-L."/>
            <person name="Zheng P.-J."/>
            <person name="Zhang X.-J."/>
            <person name="Jia Y."/>
            <person name="Liu Y."/>
            <person name="Niu Y.-X."/>
            <person name="Yu L.-H."/>
            <person name="Chen D.-F."/>
            <person name="Zhang G.-Q."/>
        </authorList>
    </citation>
    <scope>NUCLEOTIDE SEQUENCE</scope>
    <source>
        <tissue evidence="1">Leaf</tissue>
    </source>
</reference>
<dbReference type="EMBL" id="JAGYWB010000018">
    <property type="protein sequence ID" value="KAI0492423.1"/>
    <property type="molecule type" value="Genomic_DNA"/>
</dbReference>
<name>A0A8T3A8K2_DENNO</name>
<dbReference type="Proteomes" id="UP000829196">
    <property type="component" value="Unassembled WGS sequence"/>
</dbReference>
<evidence type="ECO:0000313" key="1">
    <source>
        <dbReference type="EMBL" id="KAI0492423.1"/>
    </source>
</evidence>